<protein>
    <submittedName>
        <fullName evidence="2">Uncharacterized protein</fullName>
    </submittedName>
</protein>
<feature type="coiled-coil region" evidence="1">
    <location>
        <begin position="4"/>
        <end position="92"/>
    </location>
</feature>
<organism evidence="2 3">
    <name type="scientific">Evansella cellulosilytica (strain ATCC 21833 / DSM 2522 / FERM P-1141 / JCM 9156 / N-4)</name>
    <name type="common">Bacillus cellulosilyticus</name>
    <dbReference type="NCBI Taxonomy" id="649639"/>
    <lineage>
        <taxon>Bacteria</taxon>
        <taxon>Bacillati</taxon>
        <taxon>Bacillota</taxon>
        <taxon>Bacilli</taxon>
        <taxon>Bacillales</taxon>
        <taxon>Bacillaceae</taxon>
        <taxon>Evansella</taxon>
    </lineage>
</organism>
<dbReference type="AlphaFoldDB" id="E6TWB9"/>
<evidence type="ECO:0000256" key="1">
    <source>
        <dbReference type="SAM" id="Coils"/>
    </source>
</evidence>
<proteinExistence type="predicted"/>
<dbReference type="EMBL" id="CP002394">
    <property type="protein sequence ID" value="ADU31075.1"/>
    <property type="molecule type" value="Genomic_DNA"/>
</dbReference>
<reference evidence="2 3" key="1">
    <citation type="submission" date="2010-12" db="EMBL/GenBank/DDBJ databases">
        <title>Complete sequence of Bacillus cellulosilyticus DSM 2522.</title>
        <authorList>
            <consortium name="US DOE Joint Genome Institute"/>
            <person name="Lucas S."/>
            <person name="Copeland A."/>
            <person name="Lapidus A."/>
            <person name="Cheng J.-F."/>
            <person name="Bruce D."/>
            <person name="Goodwin L."/>
            <person name="Pitluck S."/>
            <person name="Chertkov O."/>
            <person name="Detter J.C."/>
            <person name="Han C."/>
            <person name="Tapia R."/>
            <person name="Land M."/>
            <person name="Hauser L."/>
            <person name="Jeffries C."/>
            <person name="Kyrpides N."/>
            <person name="Ivanova N."/>
            <person name="Mikhailova N."/>
            <person name="Brumm P."/>
            <person name="Mead D."/>
            <person name="Woyke T."/>
        </authorList>
    </citation>
    <scope>NUCLEOTIDE SEQUENCE [LARGE SCALE GENOMIC DNA]</scope>
    <source>
        <strain evidence="3">ATCC 21833 / DSM 2522 / FERM P-1141 / JCM 9156 / N-4</strain>
    </source>
</reference>
<gene>
    <name evidence="2" type="ordered locus">Bcell_2822</name>
</gene>
<keyword evidence="3" id="KW-1185">Reference proteome</keyword>
<evidence type="ECO:0000313" key="2">
    <source>
        <dbReference type="EMBL" id="ADU31075.1"/>
    </source>
</evidence>
<evidence type="ECO:0000313" key="3">
    <source>
        <dbReference type="Proteomes" id="UP000001401"/>
    </source>
</evidence>
<accession>E6TWB9</accession>
<dbReference type="Proteomes" id="UP000001401">
    <property type="component" value="Chromosome"/>
</dbReference>
<dbReference type="KEGG" id="bco:Bcell_2822"/>
<dbReference type="HOGENOM" id="CLU_1493337_0_0_9"/>
<sequence length="180" mass="22095">MGVERKLRDTLIQLKQRVLHLESEMSKYKQKVKEYEGNYHHVLLTELNIRHKELQKQFEKSKKLNEKYYSDLESLRMEYELLKRELFEKDEKLMMLLEEVKDKDHKIKELVQSHSLNENRDTLRENKINEDDDGWFRNNLKHIPKKDVSEVNFKNNIFHDSFVIQKRRRRARGKNIKNKE</sequence>
<name>E6TWB9_EVAC2</name>
<keyword evidence="1" id="KW-0175">Coiled coil</keyword>